<dbReference type="GO" id="GO:0006289">
    <property type="term" value="P:nucleotide-excision repair"/>
    <property type="evidence" value="ECO:0007669"/>
    <property type="project" value="InterPro"/>
</dbReference>
<dbReference type="PROSITE" id="PS00211">
    <property type="entry name" value="ABC_TRANSPORTER_1"/>
    <property type="match status" value="1"/>
</dbReference>
<keyword evidence="12" id="KW-0238">DNA-binding</keyword>
<keyword evidence="7" id="KW-0228">DNA excision</keyword>
<evidence type="ECO:0000256" key="1">
    <source>
        <dbReference type="ARBA" id="ARBA00004496"/>
    </source>
</evidence>
<evidence type="ECO:0000256" key="16">
    <source>
        <dbReference type="ARBA" id="ARBA00042156"/>
    </source>
</evidence>
<keyword evidence="6" id="KW-0227">DNA damage</keyword>
<dbReference type="Gene3D" id="3.30.1490.20">
    <property type="entry name" value="ATP-grasp fold, A domain"/>
    <property type="match status" value="1"/>
</dbReference>
<dbReference type="GO" id="GO:0005524">
    <property type="term" value="F:ATP binding"/>
    <property type="evidence" value="ECO:0007669"/>
    <property type="project" value="UniProtKB-KW"/>
</dbReference>
<evidence type="ECO:0000256" key="10">
    <source>
        <dbReference type="ARBA" id="ARBA00022840"/>
    </source>
</evidence>
<feature type="non-terminal residue" evidence="19">
    <location>
        <position position="1"/>
    </location>
</feature>
<dbReference type="GO" id="GO:0004518">
    <property type="term" value="F:nuclease activity"/>
    <property type="evidence" value="ECO:0007669"/>
    <property type="project" value="UniProtKB-KW"/>
</dbReference>
<name>A0A956LZX4_UNCEI</name>
<dbReference type="GO" id="GO:0005737">
    <property type="term" value="C:cytoplasm"/>
    <property type="evidence" value="ECO:0007669"/>
    <property type="project" value="UniProtKB-SubCell"/>
</dbReference>
<dbReference type="InterPro" id="IPR017871">
    <property type="entry name" value="ABC_transporter-like_CS"/>
</dbReference>
<dbReference type="InterPro" id="IPR027417">
    <property type="entry name" value="P-loop_NTPase"/>
</dbReference>
<gene>
    <name evidence="19" type="primary">uvrA</name>
    <name evidence="19" type="ORF">KC729_13525</name>
</gene>
<evidence type="ECO:0000256" key="13">
    <source>
        <dbReference type="ARBA" id="ARBA00023204"/>
    </source>
</evidence>
<dbReference type="InterPro" id="IPR003439">
    <property type="entry name" value="ABC_transporter-like_ATP-bd"/>
</dbReference>
<comment type="similarity">
    <text evidence="14">Belongs to the ABC transporter superfamily. UvrA family.</text>
</comment>
<keyword evidence="3" id="KW-0479">Metal-binding</keyword>
<evidence type="ECO:0000256" key="7">
    <source>
        <dbReference type="ARBA" id="ARBA00022769"/>
    </source>
</evidence>
<evidence type="ECO:0000256" key="6">
    <source>
        <dbReference type="ARBA" id="ARBA00022763"/>
    </source>
</evidence>
<dbReference type="Proteomes" id="UP000697710">
    <property type="component" value="Unassembled WGS sequence"/>
</dbReference>
<dbReference type="GO" id="GO:0008270">
    <property type="term" value="F:zinc ion binding"/>
    <property type="evidence" value="ECO:0007669"/>
    <property type="project" value="UniProtKB-KW"/>
</dbReference>
<evidence type="ECO:0000256" key="15">
    <source>
        <dbReference type="ARBA" id="ARBA00039316"/>
    </source>
</evidence>
<evidence type="ECO:0000256" key="4">
    <source>
        <dbReference type="ARBA" id="ARBA00022737"/>
    </source>
</evidence>
<evidence type="ECO:0000256" key="17">
    <source>
        <dbReference type="SAM" id="MobiDB-lite"/>
    </source>
</evidence>
<evidence type="ECO:0000256" key="2">
    <source>
        <dbReference type="ARBA" id="ARBA00022490"/>
    </source>
</evidence>
<dbReference type="AlphaFoldDB" id="A0A956LZX4"/>
<dbReference type="NCBIfam" id="TIGR00630">
    <property type="entry name" value="uvra"/>
    <property type="match status" value="1"/>
</dbReference>
<organism evidence="19 20">
    <name type="scientific">Eiseniibacteriota bacterium</name>
    <dbReference type="NCBI Taxonomy" id="2212470"/>
    <lineage>
        <taxon>Bacteria</taxon>
        <taxon>Candidatus Eiseniibacteriota</taxon>
    </lineage>
</organism>
<accession>A0A956LZX4</accession>
<feature type="domain" description="ABC transporter" evidence="18">
    <location>
        <begin position="574"/>
        <end position="898"/>
    </location>
</feature>
<dbReference type="Pfam" id="PF00005">
    <property type="entry name" value="ABC_tran"/>
    <property type="match status" value="1"/>
</dbReference>
<evidence type="ECO:0000256" key="3">
    <source>
        <dbReference type="ARBA" id="ARBA00022723"/>
    </source>
</evidence>
<keyword evidence="4" id="KW-0677">Repeat</keyword>
<dbReference type="Gene3D" id="3.40.50.300">
    <property type="entry name" value="P-loop containing nucleotide triphosphate hydrolases"/>
    <property type="match status" value="2"/>
</dbReference>
<evidence type="ECO:0000256" key="11">
    <source>
        <dbReference type="ARBA" id="ARBA00022881"/>
    </source>
</evidence>
<dbReference type="GO" id="GO:0009380">
    <property type="term" value="C:excinuclease repair complex"/>
    <property type="evidence" value="ECO:0007669"/>
    <property type="project" value="InterPro"/>
</dbReference>
<sequence>ITGVSGSGKSSLAFDVLYAEGQRRFVDCLSTYARQFLQRLDRPDVDRIGEIQPPVALHQHTSIRNARSTVGSITELSDLLQLLFAHGGQPHCPACDTAMVETTLESAARTLTELPEGRYVLTAALQPPAAFSESGIDLLRAGYTRIYADGEVREWTPAYGSSASGGAKKKTEKRSAESPVHLALDRFGPRPIAGVRAREAIEAAWRVNPAGAVLYRLGETSPCRELRPDTTCPRCARVWTPLRPRHFSADSPLGACPSCHGFGRQVIVDRDKVVPDPRKTLREGAVTPFNTKTGAGARRRMLEQAKVDDVPLDRPYRDLSAEQRDWVFLGNGRYRGVEGLFQKLERKRYRAYVRIFLARYRGYTPCLACRGSRLRPEALAVRVGPLDLAGVLDTPVRDLARQLADLTLPSEREARVRAVLAEIRTRLQTLEEVGLGYLTLARTGRTLSGGETQRIRLASGLGSALTRTLYILDEPTVGLHATDSARMLAILRRLADAGNTVVVVEHDPEIIRGTDHLLVLGPSGGENGGEVLYEGPTARFFQNDPSFFRVEIPPVSARVNPAAGADAPPAPADAPERALVLEGIRHHNLDIPHLVIPTDRLVVVTGVSGSGKSTLVDDVLYRNALRHAGSAVEDVGAVSRIQGLDRFSQVLLVSQNPLGRSSRSNILTYTGLLGIVRKLLVQTPKAKSLRLKPGAFSFNVEGGRCEACKGMGTVTLEMHFMADVEVACEACRGRRFREDVLEVTYRGRCILQMLDLTVTEARKLFEDRADVHRLLEPLERIGLGYLRLGQSTSTLSGGEAQRLKIASLLADRSSWSQPGLFLLDEPTTGLHPRDIGRLLAGLRDLIARGHGVVVVEHQLDFIRAADYVVDLGPGGGDQGGRLVFTGSVAELSARSAAGDARNEAGAPGDDFGTEGPTAWALRDTRRVTTPWPGPWPSV</sequence>
<evidence type="ECO:0000256" key="8">
    <source>
        <dbReference type="ARBA" id="ARBA00022771"/>
    </source>
</evidence>
<dbReference type="InterPro" id="IPR041552">
    <property type="entry name" value="UvrA_DNA-bd"/>
</dbReference>
<comment type="subcellular location">
    <subcellularLocation>
        <location evidence="1">Cytoplasm</location>
    </subcellularLocation>
</comment>
<reference evidence="19" key="2">
    <citation type="journal article" date="2021" name="Microbiome">
        <title>Successional dynamics and alternative stable states in a saline activated sludge microbial community over 9 years.</title>
        <authorList>
            <person name="Wang Y."/>
            <person name="Ye J."/>
            <person name="Ju F."/>
            <person name="Liu L."/>
            <person name="Boyd J.A."/>
            <person name="Deng Y."/>
            <person name="Parks D.H."/>
            <person name="Jiang X."/>
            <person name="Yin X."/>
            <person name="Woodcroft B.J."/>
            <person name="Tyson G.W."/>
            <person name="Hugenholtz P."/>
            <person name="Polz M.F."/>
            <person name="Zhang T."/>
        </authorList>
    </citation>
    <scope>NUCLEOTIDE SEQUENCE</scope>
    <source>
        <strain evidence="19">HKST-UBA01</strain>
    </source>
</reference>
<evidence type="ECO:0000256" key="9">
    <source>
        <dbReference type="ARBA" id="ARBA00022833"/>
    </source>
</evidence>
<proteinExistence type="inferred from homology"/>
<keyword evidence="8" id="KW-0863">Zinc-finger</keyword>
<feature type="region of interest" description="Disordered" evidence="17">
    <location>
        <begin position="898"/>
        <end position="918"/>
    </location>
</feature>
<dbReference type="GO" id="GO:0003677">
    <property type="term" value="F:DNA binding"/>
    <property type="evidence" value="ECO:0007669"/>
    <property type="project" value="UniProtKB-KW"/>
</dbReference>
<evidence type="ECO:0000259" key="18">
    <source>
        <dbReference type="PROSITE" id="PS50893"/>
    </source>
</evidence>
<keyword evidence="2" id="KW-0963">Cytoplasm</keyword>
<dbReference type="PROSITE" id="PS50893">
    <property type="entry name" value="ABC_TRANSPORTER_2"/>
    <property type="match status" value="2"/>
</dbReference>
<dbReference type="Pfam" id="PF17755">
    <property type="entry name" value="UvrA_DNA-bind"/>
    <property type="match status" value="1"/>
</dbReference>
<evidence type="ECO:0000313" key="20">
    <source>
        <dbReference type="Proteomes" id="UP000697710"/>
    </source>
</evidence>
<reference evidence="19" key="1">
    <citation type="submission" date="2020-04" db="EMBL/GenBank/DDBJ databases">
        <authorList>
            <person name="Zhang T."/>
        </authorList>
    </citation>
    <scope>NUCLEOTIDE SEQUENCE</scope>
    <source>
        <strain evidence="19">HKST-UBA01</strain>
    </source>
</reference>
<dbReference type="InterPro" id="IPR013815">
    <property type="entry name" value="ATP_grasp_subdomain_1"/>
</dbReference>
<keyword evidence="5" id="KW-0547">Nucleotide-binding</keyword>
<dbReference type="GO" id="GO:0016887">
    <property type="term" value="F:ATP hydrolysis activity"/>
    <property type="evidence" value="ECO:0007669"/>
    <property type="project" value="InterPro"/>
</dbReference>
<keyword evidence="11" id="KW-0267">Excision nuclease</keyword>
<keyword evidence="13" id="KW-0234">DNA repair</keyword>
<protein>
    <recommendedName>
        <fullName evidence="15">UvrABC system protein A</fullName>
    </recommendedName>
    <alternativeName>
        <fullName evidence="16">Excinuclease ABC subunit A</fullName>
    </alternativeName>
</protein>
<keyword evidence="9" id="KW-0862">Zinc</keyword>
<evidence type="ECO:0000313" key="19">
    <source>
        <dbReference type="EMBL" id="MCA9728704.1"/>
    </source>
</evidence>
<evidence type="ECO:0000256" key="5">
    <source>
        <dbReference type="ARBA" id="ARBA00022741"/>
    </source>
</evidence>
<evidence type="ECO:0000256" key="12">
    <source>
        <dbReference type="ARBA" id="ARBA00023125"/>
    </source>
</evidence>
<comment type="caution">
    <text evidence="19">The sequence shown here is derived from an EMBL/GenBank/DDBJ whole genome shotgun (WGS) entry which is preliminary data.</text>
</comment>
<dbReference type="Gene3D" id="1.10.8.280">
    <property type="entry name" value="ABC transporter ATPase domain-like"/>
    <property type="match status" value="1"/>
</dbReference>
<keyword evidence="10" id="KW-0067">ATP-binding</keyword>
<dbReference type="InterPro" id="IPR004602">
    <property type="entry name" value="UvrA"/>
</dbReference>
<dbReference type="EMBL" id="JAGQHR010000454">
    <property type="protein sequence ID" value="MCA9728704.1"/>
    <property type="molecule type" value="Genomic_DNA"/>
</dbReference>
<evidence type="ECO:0000256" key="14">
    <source>
        <dbReference type="ARBA" id="ARBA00038000"/>
    </source>
</evidence>
<dbReference type="Gene3D" id="1.20.1580.10">
    <property type="entry name" value="ABC transporter ATPase like domain"/>
    <property type="match status" value="2"/>
</dbReference>
<dbReference type="SUPFAM" id="SSF52540">
    <property type="entry name" value="P-loop containing nucleoside triphosphate hydrolases"/>
    <property type="match status" value="2"/>
</dbReference>
<feature type="domain" description="ABC transporter" evidence="18">
    <location>
        <begin position="321"/>
        <end position="553"/>
    </location>
</feature>
<dbReference type="PANTHER" id="PTHR43152:SF3">
    <property type="entry name" value="UVRABC SYSTEM PROTEIN A"/>
    <property type="match status" value="1"/>
</dbReference>
<dbReference type="PANTHER" id="PTHR43152">
    <property type="entry name" value="UVRABC SYSTEM PROTEIN A"/>
    <property type="match status" value="1"/>
</dbReference>